<accession>A0A4P7LTZ9</accession>
<dbReference type="Proteomes" id="UP000295294">
    <property type="component" value="Plasmid unnamed1"/>
</dbReference>
<dbReference type="GO" id="GO:0005524">
    <property type="term" value="F:ATP binding"/>
    <property type="evidence" value="ECO:0007669"/>
    <property type="project" value="InterPro"/>
</dbReference>
<name>A0A4P7LTZ9_9BURK</name>
<dbReference type="GO" id="GO:0046917">
    <property type="term" value="F:triphosphoribosyl-dephospho-CoA synthase activity"/>
    <property type="evidence" value="ECO:0007669"/>
    <property type="project" value="InterPro"/>
</dbReference>
<protein>
    <submittedName>
        <fullName evidence="1">Triphosphoribosyl-dephospho-CoA synthase</fullName>
    </submittedName>
</protein>
<proteinExistence type="predicted"/>
<dbReference type="AlphaFoldDB" id="A0A4P7LTZ9"/>
<dbReference type="EMBL" id="CP038636">
    <property type="protein sequence ID" value="QBY55951.1"/>
    <property type="molecule type" value="Genomic_DNA"/>
</dbReference>
<geneLocation type="plasmid" evidence="1">
    <name>unnamed1</name>
</geneLocation>
<evidence type="ECO:0000313" key="1">
    <source>
        <dbReference type="EMBL" id="QBY55951.1"/>
    </source>
</evidence>
<keyword evidence="1" id="KW-0614">Plasmid</keyword>
<dbReference type="KEGG" id="cox:E0W60_31940"/>
<dbReference type="Pfam" id="PF01874">
    <property type="entry name" value="CitG"/>
    <property type="match status" value="1"/>
</dbReference>
<dbReference type="PANTHER" id="PTHR42280">
    <property type="entry name" value="CITG FAMILY PROTEIN"/>
    <property type="match status" value="1"/>
</dbReference>
<evidence type="ECO:0000313" key="2">
    <source>
        <dbReference type="Proteomes" id="UP000295294"/>
    </source>
</evidence>
<dbReference type="PANTHER" id="PTHR42280:SF1">
    <property type="entry name" value="CITG FAMILY PROTEIN"/>
    <property type="match status" value="1"/>
</dbReference>
<dbReference type="Gene3D" id="1.10.4200.10">
    <property type="entry name" value="Triphosphoribosyl-dephospho-CoA protein"/>
    <property type="match status" value="1"/>
</dbReference>
<sequence length="308" mass="31954">MAARGHDRAGAASAAFLWACTLDVAVAKPGNVSLCAPGHGMTARLFLDSAAAAAPPLTDTMLAVGARIERAVSATQAVARCNTNLGILLLCAPIAAAMEGTPPRDAEALRQRLETVLAGLTVADAQAAYRAIAQANPAGLGAAPEQDVAAPPTVDLRAAMRLAAMRDSVARQYANGYADLFALGLTVLRRHLASHGPWPARLQRAVTAVYLAFLARFPDSHIARKHGLAAARNVSYKARLLHRRLEAGQVIPREELARWDRLLKTDGLNPGTTADLTVASAMIAGCLDPALCALSAASPALATSAVGL</sequence>
<dbReference type="OrthoDB" id="8525901at2"/>
<dbReference type="InterPro" id="IPR002736">
    <property type="entry name" value="CitG"/>
</dbReference>
<gene>
    <name evidence="1" type="ORF">E0W60_31940</name>
</gene>
<reference evidence="1 2" key="1">
    <citation type="submission" date="2019-03" db="EMBL/GenBank/DDBJ databases">
        <title>Efficiently degradation of phenoxyalkanoic acid herbicides by Cupriavidus oxalaticus strain X32.</title>
        <authorList>
            <person name="Sheng X."/>
        </authorList>
    </citation>
    <scope>NUCLEOTIDE SEQUENCE [LARGE SCALE GENOMIC DNA]</scope>
    <source>
        <strain evidence="1 2">X32</strain>
        <plasmid evidence="1 2">unnamed1</plasmid>
    </source>
</reference>
<organism evidence="1 2">
    <name type="scientific">Cupriavidus oxalaticus</name>
    <dbReference type="NCBI Taxonomy" id="96344"/>
    <lineage>
        <taxon>Bacteria</taxon>
        <taxon>Pseudomonadati</taxon>
        <taxon>Pseudomonadota</taxon>
        <taxon>Betaproteobacteria</taxon>
        <taxon>Burkholderiales</taxon>
        <taxon>Burkholderiaceae</taxon>
        <taxon>Cupriavidus</taxon>
    </lineage>
</organism>